<gene>
    <name evidence="7" type="ORF">TPA0598_08_02820</name>
</gene>
<dbReference type="InterPro" id="IPR023885">
    <property type="entry name" value="4Fe4S-binding_SPASM_dom"/>
</dbReference>
<dbReference type="InterPro" id="IPR007197">
    <property type="entry name" value="rSAM"/>
</dbReference>
<dbReference type="InterPro" id="IPR050377">
    <property type="entry name" value="Radical_SAM_PqqE_MftC-like"/>
</dbReference>
<dbReference type="SFLD" id="SFLDG01067">
    <property type="entry name" value="SPASM/twitch_domain_containing"/>
    <property type="match status" value="1"/>
</dbReference>
<dbReference type="Gene3D" id="3.20.20.70">
    <property type="entry name" value="Aldolase class I"/>
    <property type="match status" value="1"/>
</dbReference>
<dbReference type="SFLD" id="SFLDF00365">
    <property type="entry name" value="thuricin_CD_(TrnCD-like)"/>
    <property type="match status" value="1"/>
</dbReference>
<dbReference type="PROSITE" id="PS51918">
    <property type="entry name" value="RADICAL_SAM"/>
    <property type="match status" value="1"/>
</dbReference>
<evidence type="ECO:0000256" key="1">
    <source>
        <dbReference type="ARBA" id="ARBA00022691"/>
    </source>
</evidence>
<dbReference type="GO" id="GO:0051536">
    <property type="term" value="F:iron-sulfur cluster binding"/>
    <property type="evidence" value="ECO:0007669"/>
    <property type="project" value="UniProtKB-KW"/>
</dbReference>
<evidence type="ECO:0000256" key="3">
    <source>
        <dbReference type="ARBA" id="ARBA00023004"/>
    </source>
</evidence>
<dbReference type="Pfam" id="PF13186">
    <property type="entry name" value="SPASM"/>
    <property type="match status" value="1"/>
</dbReference>
<dbReference type="PANTHER" id="PTHR11228">
    <property type="entry name" value="RADICAL SAM DOMAIN PROTEIN"/>
    <property type="match status" value="1"/>
</dbReference>
<evidence type="ECO:0000256" key="5">
    <source>
        <dbReference type="SAM" id="MobiDB-lite"/>
    </source>
</evidence>
<feature type="compositionally biased region" description="Low complexity" evidence="5">
    <location>
        <begin position="291"/>
        <end position="303"/>
    </location>
</feature>
<dbReference type="SFLD" id="SFLDG01216">
    <property type="entry name" value="thioether_bond_formation_requi"/>
    <property type="match status" value="1"/>
</dbReference>
<dbReference type="SFLD" id="SFLDS00029">
    <property type="entry name" value="Radical_SAM"/>
    <property type="match status" value="1"/>
</dbReference>
<comment type="caution">
    <text evidence="7">The sequence shown here is derived from an EMBL/GenBank/DDBJ whole genome shotgun (WGS) entry which is preliminary data.</text>
</comment>
<feature type="region of interest" description="Disordered" evidence="5">
    <location>
        <begin position="260"/>
        <end position="303"/>
    </location>
</feature>
<dbReference type="InterPro" id="IPR013785">
    <property type="entry name" value="Aldolase_TIM"/>
</dbReference>
<organism evidence="7 8">
    <name type="scientific">Streptomyces lydicamycinicus</name>
    <dbReference type="NCBI Taxonomy" id="1546107"/>
    <lineage>
        <taxon>Bacteria</taxon>
        <taxon>Bacillati</taxon>
        <taxon>Actinomycetota</taxon>
        <taxon>Actinomycetes</taxon>
        <taxon>Kitasatosporales</taxon>
        <taxon>Streptomycetaceae</taxon>
        <taxon>Streptomyces</taxon>
    </lineage>
</organism>
<evidence type="ECO:0000259" key="6">
    <source>
        <dbReference type="PROSITE" id="PS51918"/>
    </source>
</evidence>
<keyword evidence="2" id="KW-0479">Metal-binding</keyword>
<keyword evidence="8" id="KW-1185">Reference proteome</keyword>
<dbReference type="Pfam" id="PF04055">
    <property type="entry name" value="Radical_SAM"/>
    <property type="match status" value="1"/>
</dbReference>
<dbReference type="SFLD" id="SFLDG01386">
    <property type="entry name" value="main_SPASM_domain-containing"/>
    <property type="match status" value="1"/>
</dbReference>
<dbReference type="GO" id="GO:0046872">
    <property type="term" value="F:metal ion binding"/>
    <property type="evidence" value="ECO:0007669"/>
    <property type="project" value="UniProtKB-KW"/>
</dbReference>
<evidence type="ECO:0000256" key="4">
    <source>
        <dbReference type="ARBA" id="ARBA00023014"/>
    </source>
</evidence>
<accession>A0A0N7YME3</accession>
<evidence type="ECO:0000313" key="8">
    <source>
        <dbReference type="Proteomes" id="UP000048965"/>
    </source>
</evidence>
<keyword evidence="3" id="KW-0408">Iron</keyword>
<reference evidence="8" key="1">
    <citation type="submission" date="2014-09" db="EMBL/GenBank/DDBJ databases">
        <title>Whole genome shotgun sequence of Streptomyces sp. NBRC 110027.</title>
        <authorList>
            <person name="Komaki H."/>
            <person name="Ichikawa N."/>
            <person name="Katano-Makiyama Y."/>
            <person name="Hosoyama A."/>
            <person name="Hashimoto M."/>
            <person name="Uohara A."/>
            <person name="Kitahashi Y."/>
            <person name="Ohji S."/>
            <person name="Kimura A."/>
            <person name="Yamazoe A."/>
            <person name="Igarashi Y."/>
            <person name="Fujita N."/>
        </authorList>
    </citation>
    <scope>NUCLEOTIDE SEQUENCE [LARGE SCALE GENOMIC DNA]</scope>
    <source>
        <strain evidence="8">NBRC 110027</strain>
    </source>
</reference>
<reference evidence="7 8" key="2">
    <citation type="journal article" date="2015" name="Stand. Genomic Sci.">
        <title>Draft genome sequence of marine-derived Streptomyces sp. TP-A0598, a producer of anti-MRSA antibiotic lydicamycins.</title>
        <authorList>
            <person name="Komaki H."/>
            <person name="Ichikawa N."/>
            <person name="Hosoyama A."/>
            <person name="Fujita N."/>
            <person name="Igarashi Y."/>
        </authorList>
    </citation>
    <scope>NUCLEOTIDE SEQUENCE [LARGE SCALE GENOMIC DNA]</scope>
    <source>
        <strain evidence="7 8">NBRC 110027</strain>
    </source>
</reference>
<evidence type="ECO:0000313" key="7">
    <source>
        <dbReference type="EMBL" id="GAO11371.1"/>
    </source>
</evidence>
<feature type="domain" description="Radical SAM core" evidence="6">
    <location>
        <begin position="15"/>
        <end position="225"/>
    </location>
</feature>
<dbReference type="CDD" id="cd01335">
    <property type="entry name" value="Radical_SAM"/>
    <property type="match status" value="1"/>
</dbReference>
<dbReference type="Proteomes" id="UP000048965">
    <property type="component" value="Unassembled WGS sequence"/>
</dbReference>
<protein>
    <recommendedName>
        <fullName evidence="6">Radical SAM core domain-containing protein</fullName>
    </recommendedName>
</protein>
<dbReference type="AlphaFoldDB" id="A0A0N7YME3"/>
<evidence type="ECO:0000256" key="2">
    <source>
        <dbReference type="ARBA" id="ARBA00022723"/>
    </source>
</evidence>
<dbReference type="EMBL" id="BBNO01000008">
    <property type="protein sequence ID" value="GAO11371.1"/>
    <property type="molecule type" value="Genomic_DNA"/>
</dbReference>
<keyword evidence="1" id="KW-0949">S-adenosyl-L-methionine</keyword>
<dbReference type="SUPFAM" id="SSF102114">
    <property type="entry name" value="Radical SAM enzymes"/>
    <property type="match status" value="1"/>
</dbReference>
<dbReference type="RefSeq" id="WP_219819227.1">
    <property type="nucleotide sequence ID" value="NZ_BBNO01000008.1"/>
</dbReference>
<dbReference type="GO" id="GO:0003824">
    <property type="term" value="F:catalytic activity"/>
    <property type="evidence" value="ECO:0007669"/>
    <property type="project" value="InterPro"/>
</dbReference>
<dbReference type="PANTHER" id="PTHR11228:SF7">
    <property type="entry name" value="PQQA PEPTIDE CYCLASE"/>
    <property type="match status" value="1"/>
</dbReference>
<proteinExistence type="predicted"/>
<name>A0A0N7YME3_9ACTN</name>
<dbReference type="InterPro" id="IPR058240">
    <property type="entry name" value="rSAM_sf"/>
</dbReference>
<keyword evidence="4" id="KW-0411">Iron-sulfur</keyword>
<sequence>MPTISSESALPTEQQTATKLLWLDLTRNCQLACKQCYNASGPDGTHGSMRREDWLNVLDQAAACGVERIQFIGGEPTMHLHFAELVDHALNVGLHVEVYSNLVHVSAECWEVFQRDGLSLATSYYSDLAEQHNAVTGRPSHARTRGNIERAVGLGIPLRVGIIDGGNGQRVDEAREDLKGMGVSRISVDHVRPFGRGAEGQAPDATSLCGRCGAGRAVISPSGEVAPCVFSTWMGVGKVQDAPLASILNGTAMSEATKSIRRAVGRGGDEDDDNSGDSSGSCGPVGDGECSPGYPSSSCSPRS</sequence>